<organism evidence="2 3">
    <name type="scientific">Martelella alba</name>
    <dbReference type="NCBI Taxonomy" id="2590451"/>
    <lineage>
        <taxon>Bacteria</taxon>
        <taxon>Pseudomonadati</taxon>
        <taxon>Pseudomonadota</taxon>
        <taxon>Alphaproteobacteria</taxon>
        <taxon>Hyphomicrobiales</taxon>
        <taxon>Aurantimonadaceae</taxon>
        <taxon>Martelella</taxon>
    </lineage>
</organism>
<evidence type="ECO:0000313" key="2">
    <source>
        <dbReference type="EMBL" id="TKI02673.1"/>
    </source>
</evidence>
<dbReference type="Pfam" id="PF04860">
    <property type="entry name" value="Phage_portal"/>
    <property type="match status" value="1"/>
</dbReference>
<feature type="compositionally biased region" description="Basic and acidic residues" evidence="1">
    <location>
        <begin position="394"/>
        <end position="410"/>
    </location>
</feature>
<dbReference type="EMBL" id="SZPQ01000064">
    <property type="protein sequence ID" value="TKI02673.1"/>
    <property type="molecule type" value="Genomic_DNA"/>
</dbReference>
<evidence type="ECO:0000256" key="1">
    <source>
        <dbReference type="SAM" id="MobiDB-lite"/>
    </source>
</evidence>
<feature type="region of interest" description="Disordered" evidence="1">
    <location>
        <begin position="384"/>
        <end position="410"/>
    </location>
</feature>
<dbReference type="RefSeq" id="WP_136992895.1">
    <property type="nucleotide sequence ID" value="NZ_SZPQ01000064.1"/>
</dbReference>
<dbReference type="InterPro" id="IPR006944">
    <property type="entry name" value="Phage/GTA_portal"/>
</dbReference>
<sequence length="410" mass="46087">MFFPAMFKNANSTPVTTPAELAEISGLSYDTYTGKRVSSQKAMRLTAVFGCIRVLAESIGMLPCNIYKTTDKGKEKAVSERLYKLLSLKPNDYMTPQEFWELLVTCLCLRGNFYAYKVKALGEVVELLPLDPGCVQPKLNSQWQPVYQVTFPDGSTDVLGQDDIWHVRILTLDGLVGLNPIAYAREAISLGLATEEHGSRLFSNGAVTSGVLQTEQTLTDEAYARLRKDFEERHTGLGNAHRPMILEMGLEWKAMGLNAEDSQFLETRKFQLEEICRIYRVPMHMVQNTDRATFSNIESLGIGFINYSLVPYLTRIEQRINIGLIQESKQGTYYAKFNTGALLRGDMKSRFDSYATAINWGMYSPNDCLELEDRNPRPGGDVYLTPMNMTTKPQDSDTKKPTEGNGHADD</sequence>
<gene>
    <name evidence="2" type="ORF">FCN80_24255</name>
</gene>
<proteinExistence type="predicted"/>
<evidence type="ECO:0000313" key="3">
    <source>
        <dbReference type="Proteomes" id="UP000305202"/>
    </source>
</evidence>
<name>A0ABY2SDR0_9HYPH</name>
<comment type="caution">
    <text evidence="2">The sequence shown here is derived from an EMBL/GenBank/DDBJ whole genome shotgun (WGS) entry which is preliminary data.</text>
</comment>
<accession>A0ABY2SDR0</accession>
<reference evidence="2 3" key="1">
    <citation type="submission" date="2019-04" db="EMBL/GenBank/DDBJ databases">
        <authorList>
            <person name="Li M."/>
            <person name="Gao C."/>
        </authorList>
    </citation>
    <scope>NUCLEOTIDE SEQUENCE [LARGE SCALE GENOMIC DNA]</scope>
    <source>
        <strain evidence="2 3">BGMRC 2031</strain>
    </source>
</reference>
<keyword evidence="3" id="KW-1185">Reference proteome</keyword>
<dbReference type="NCBIfam" id="TIGR01537">
    <property type="entry name" value="portal_HK97"/>
    <property type="match status" value="1"/>
</dbReference>
<dbReference type="InterPro" id="IPR006427">
    <property type="entry name" value="Portal_HK97"/>
</dbReference>
<protein>
    <submittedName>
        <fullName evidence="2">Phage portal protein</fullName>
    </submittedName>
</protein>
<dbReference type="Proteomes" id="UP000305202">
    <property type="component" value="Unassembled WGS sequence"/>
</dbReference>